<dbReference type="RefSeq" id="WP_186443227.1">
    <property type="nucleotide sequence ID" value="NZ_VLLC01000062.1"/>
</dbReference>
<proteinExistence type="predicted"/>
<name>A0A562QZ45_9BACT</name>
<dbReference type="InterPro" id="IPR011742">
    <property type="entry name" value="CRISPR-assoc_prot_TM1812"/>
</dbReference>
<dbReference type="AlphaFoldDB" id="A0A562QZ45"/>
<reference evidence="1 2" key="1">
    <citation type="submission" date="2019-07" db="EMBL/GenBank/DDBJ databases">
        <title>Genome sequencing of 100 strains of the haloalkaliphilic chemolithoautotrophic sulfur-oxidizing bacterium Thioalkalivibrio.</title>
        <authorList>
            <person name="Muyzer G."/>
        </authorList>
    </citation>
    <scope>NUCLEOTIDE SEQUENCE [LARGE SCALE GENOMIC DNA]</scope>
    <source>
        <strain evidence="1 2">ASO4-4</strain>
    </source>
</reference>
<dbReference type="NCBIfam" id="TIGR02221">
    <property type="entry name" value="cas_TM1812"/>
    <property type="match status" value="1"/>
</dbReference>
<keyword evidence="2" id="KW-1185">Reference proteome</keyword>
<dbReference type="InterPro" id="IPR013383">
    <property type="entry name" value="CRISPR-assoc_prot_DxTHG_CS"/>
</dbReference>
<comment type="caution">
    <text evidence="1">The sequence shown here is derived from an EMBL/GenBank/DDBJ whole genome shotgun (WGS) entry which is preliminary data.</text>
</comment>
<protein>
    <submittedName>
        <fullName evidence="1">CRISPR-associated Csx2 family protein</fullName>
    </submittedName>
</protein>
<dbReference type="EMBL" id="VLLC01000062">
    <property type="protein sequence ID" value="TWI62072.1"/>
    <property type="molecule type" value="Genomic_DNA"/>
</dbReference>
<sequence length="424" mass="48384">MRKVFISFLGVGAYKEVLYQWKGREVAHSFVQYAELACMGQGYFDAVYIALTPKSKETHWDNLAAALASLGYTQPHLILLDDDFDPEKQWSWFEAILARIQHKDSLYVDMTHGFRAMPIVFSAALNFLQKARSVHLAHVWYGAFVPGNPKAAIVDMRDFYVINEWSDAVARLVEDADARKLAEVAAQTDDSRAGELNDPDLIQAFEDLTGVLRNVDIHQVRKKASKALGLVAEKYDTASETGRILLELVRDKFIGLVLKEPESGRYDADYFELQLQITRLLLEHRLYMQAFTVMRECIASVGLIRNPKASTLSKQGRRQREKAEVFVNMIQNDRDKWRFSGDHEEMKEKLLAFYEELDSLGIMAVLKSFCKELVHYRNGFDHAWTAKKEAFTDIAEKGDFFLAELGRVIGACLEHGILEKKQDA</sequence>
<dbReference type="NCBIfam" id="TIGR02549">
    <property type="entry name" value="CRISPR_DxTHG"/>
    <property type="match status" value="1"/>
</dbReference>
<accession>A0A562QZ45</accession>
<gene>
    <name evidence="1" type="ORF">LZ24_03387</name>
</gene>
<dbReference type="Proteomes" id="UP000318307">
    <property type="component" value="Unassembled WGS sequence"/>
</dbReference>
<evidence type="ECO:0000313" key="2">
    <source>
        <dbReference type="Proteomes" id="UP000318307"/>
    </source>
</evidence>
<organism evidence="1 2">
    <name type="scientific">Desulfobotulus alkaliphilus</name>
    <dbReference type="NCBI Taxonomy" id="622671"/>
    <lineage>
        <taxon>Bacteria</taxon>
        <taxon>Pseudomonadati</taxon>
        <taxon>Thermodesulfobacteriota</taxon>
        <taxon>Desulfobacteria</taxon>
        <taxon>Desulfobacterales</taxon>
        <taxon>Desulfobacteraceae</taxon>
        <taxon>Desulfobotulus</taxon>
    </lineage>
</organism>
<evidence type="ECO:0000313" key="1">
    <source>
        <dbReference type="EMBL" id="TWI62072.1"/>
    </source>
</evidence>